<accession>A0ABS5I3N4</accession>
<protein>
    <submittedName>
        <fullName evidence="2">Uncharacterized protein</fullName>
    </submittedName>
</protein>
<evidence type="ECO:0000256" key="1">
    <source>
        <dbReference type="SAM" id="Phobius"/>
    </source>
</evidence>
<keyword evidence="1" id="KW-0812">Transmembrane</keyword>
<proteinExistence type="predicted"/>
<dbReference type="EMBL" id="JAAIKR010000011">
    <property type="protein sequence ID" value="MBR9728648.1"/>
    <property type="molecule type" value="Genomic_DNA"/>
</dbReference>
<dbReference type="RefSeq" id="WP_153665917.1">
    <property type="nucleotide sequence ID" value="NZ_JAAIKR010000011.1"/>
</dbReference>
<organism evidence="2 3">
    <name type="scientific">Shewanella intestini</name>
    <dbReference type="NCBI Taxonomy" id="2017544"/>
    <lineage>
        <taxon>Bacteria</taxon>
        <taxon>Pseudomonadati</taxon>
        <taxon>Pseudomonadota</taxon>
        <taxon>Gammaproteobacteria</taxon>
        <taxon>Alteromonadales</taxon>
        <taxon>Shewanellaceae</taxon>
        <taxon>Shewanella</taxon>
    </lineage>
</organism>
<keyword evidence="3" id="KW-1185">Reference proteome</keyword>
<gene>
    <name evidence="2" type="ORF">G3R48_11735</name>
</gene>
<comment type="caution">
    <text evidence="2">The sequence shown here is derived from an EMBL/GenBank/DDBJ whole genome shotgun (WGS) entry which is preliminary data.</text>
</comment>
<dbReference type="Proteomes" id="UP000811844">
    <property type="component" value="Unassembled WGS sequence"/>
</dbReference>
<name>A0ABS5I3N4_9GAMM</name>
<reference evidence="2 3" key="1">
    <citation type="submission" date="2020-02" db="EMBL/GenBank/DDBJ databases">
        <title>Shewanella WXL01 sp. nov., a marine bacterium isolated from green algae in Luhuitou Fringing Reef (Northern South China Sea).</title>
        <authorList>
            <person name="Wang X."/>
        </authorList>
    </citation>
    <scope>NUCLEOTIDE SEQUENCE [LARGE SCALE GENOMIC DNA]</scope>
    <source>
        <strain evidence="2 3">MCCC 1A01895</strain>
    </source>
</reference>
<evidence type="ECO:0000313" key="3">
    <source>
        <dbReference type="Proteomes" id="UP000811844"/>
    </source>
</evidence>
<sequence length="60" mass="6491">MKSLSGSKQLKSIFILLLCVIAVAASLLTSGLITAVIELLVFATLLWLVLSKPYIDENVE</sequence>
<evidence type="ECO:0000313" key="2">
    <source>
        <dbReference type="EMBL" id="MBR9728648.1"/>
    </source>
</evidence>
<keyword evidence="1" id="KW-0472">Membrane</keyword>
<keyword evidence="1" id="KW-1133">Transmembrane helix</keyword>
<feature type="transmembrane region" description="Helical" evidence="1">
    <location>
        <begin position="12"/>
        <end position="33"/>
    </location>
</feature>